<reference evidence="1" key="1">
    <citation type="submission" date="2020-10" db="EMBL/GenBank/DDBJ databases">
        <authorList>
            <person name="Gilroy R."/>
        </authorList>
    </citation>
    <scope>NUCLEOTIDE SEQUENCE</scope>
    <source>
        <strain evidence="1">ChiHile30-977</strain>
    </source>
</reference>
<dbReference type="InterPro" id="IPR027417">
    <property type="entry name" value="P-loop_NTPase"/>
</dbReference>
<evidence type="ECO:0000313" key="2">
    <source>
        <dbReference type="Proteomes" id="UP000886819"/>
    </source>
</evidence>
<dbReference type="AlphaFoldDB" id="A0A9D1CKT2"/>
<proteinExistence type="predicted"/>
<dbReference type="SUPFAM" id="SSF52540">
    <property type="entry name" value="P-loop containing nucleoside triphosphate hydrolases"/>
    <property type="match status" value="1"/>
</dbReference>
<evidence type="ECO:0000313" key="1">
    <source>
        <dbReference type="EMBL" id="HIQ64054.1"/>
    </source>
</evidence>
<accession>A0A9D1CKT2</accession>
<sequence length="357" mass="39574">MQRHLFPGGNTAVGFFSFYHDILPFRQARRMIILKGGPGVGKSTFMRRIGALLEERGRMVEYLHCSSDPQSLDGVVCRGIGFAMLDGTAPHIVDPEIPGAADSILNLGVYLDEEALTGEQADIAALQREISACFAQAYRCLAAALPLREDSAAILRDATDEGALVSAWEPWLQTLTAFRTPSAPGRSRSMFASAITPEGCVHYLQTLALPRLWRVRGQWADGAHRLLSLLRHAALLHGLDVEALFCPMQPDRIEHLVVPALGLMVTTDNRYHALEQEAEREIDFDAVRRRGLTPSEQEALAFNAAQFDLLLARACSCIARAKGLHDELEQFYIRRMDFDGVERCWQEVAARISAMTT</sequence>
<organism evidence="1 2">
    <name type="scientific">Candidatus Avichristensenella intestinipullorum</name>
    <dbReference type="NCBI Taxonomy" id="2840693"/>
    <lineage>
        <taxon>Bacteria</taxon>
        <taxon>Bacillati</taxon>
        <taxon>Bacillota</taxon>
        <taxon>Clostridia</taxon>
        <taxon>Candidatus Avichristensenella</taxon>
    </lineage>
</organism>
<dbReference type="Proteomes" id="UP000886819">
    <property type="component" value="Unassembled WGS sequence"/>
</dbReference>
<comment type="caution">
    <text evidence="1">The sequence shown here is derived from an EMBL/GenBank/DDBJ whole genome shotgun (WGS) entry which is preliminary data.</text>
</comment>
<dbReference type="EMBL" id="DVFI01000150">
    <property type="protein sequence ID" value="HIQ64054.1"/>
    <property type="molecule type" value="Genomic_DNA"/>
</dbReference>
<protein>
    <submittedName>
        <fullName evidence="1">ATPase</fullName>
    </submittedName>
</protein>
<gene>
    <name evidence="1" type="ORF">IAA66_10830</name>
</gene>
<name>A0A9D1CKT2_9FIRM</name>
<reference evidence="1" key="2">
    <citation type="journal article" date="2021" name="PeerJ">
        <title>Extensive microbial diversity within the chicken gut microbiome revealed by metagenomics and culture.</title>
        <authorList>
            <person name="Gilroy R."/>
            <person name="Ravi A."/>
            <person name="Getino M."/>
            <person name="Pursley I."/>
            <person name="Horton D.L."/>
            <person name="Alikhan N.F."/>
            <person name="Baker D."/>
            <person name="Gharbi K."/>
            <person name="Hall N."/>
            <person name="Watson M."/>
            <person name="Adriaenssens E.M."/>
            <person name="Foster-Nyarko E."/>
            <person name="Jarju S."/>
            <person name="Secka A."/>
            <person name="Antonio M."/>
            <person name="Oren A."/>
            <person name="Chaudhuri R.R."/>
            <person name="La Ragione R."/>
            <person name="Hildebrand F."/>
            <person name="Pallen M.J."/>
        </authorList>
    </citation>
    <scope>NUCLEOTIDE SEQUENCE</scope>
    <source>
        <strain evidence="1">ChiHile30-977</strain>
    </source>
</reference>